<accession>A0AAE3V7Z4</accession>
<dbReference type="Proteomes" id="UP001241537">
    <property type="component" value="Unassembled WGS sequence"/>
</dbReference>
<feature type="chain" id="PRO_5042295552" evidence="1">
    <location>
        <begin position="28"/>
        <end position="306"/>
    </location>
</feature>
<gene>
    <name evidence="3" type="ORF">J2S20_000130</name>
</gene>
<proteinExistence type="predicted"/>
<dbReference type="EMBL" id="JAUSTO010000001">
    <property type="protein sequence ID" value="MDQ0151456.1"/>
    <property type="molecule type" value="Genomic_DNA"/>
</dbReference>
<feature type="domain" description="GerMN" evidence="2">
    <location>
        <begin position="62"/>
        <end position="147"/>
    </location>
</feature>
<evidence type="ECO:0000313" key="3">
    <source>
        <dbReference type="EMBL" id="MDQ0151456.1"/>
    </source>
</evidence>
<evidence type="ECO:0000259" key="2">
    <source>
        <dbReference type="SMART" id="SM00909"/>
    </source>
</evidence>
<dbReference type="PROSITE" id="PS51257">
    <property type="entry name" value="PROKAR_LIPOPROTEIN"/>
    <property type="match status" value="1"/>
</dbReference>
<keyword evidence="4" id="KW-1185">Reference proteome</keyword>
<dbReference type="RefSeq" id="WP_307251954.1">
    <property type="nucleotide sequence ID" value="NZ_JAUSTO010000001.1"/>
</dbReference>
<reference evidence="3" key="1">
    <citation type="submission" date="2023-07" db="EMBL/GenBank/DDBJ databases">
        <title>Genomic Encyclopedia of Type Strains, Phase IV (KMG-IV): sequencing the most valuable type-strain genomes for metagenomic binning, comparative biology and taxonomic classification.</title>
        <authorList>
            <person name="Goeker M."/>
        </authorList>
    </citation>
    <scope>NUCLEOTIDE SEQUENCE</scope>
    <source>
        <strain evidence="3">DSM 19659</strain>
    </source>
</reference>
<sequence>MKRITSALLALLAVLLLAGCVQREAEADPGSGSYYVYYLDKNVTELEHVLYSVSAENKEELISELLENLMQVPSNIDMIPAIGDDVRYESFSLDGSVLYLYFDERYGEMKPERKTLCNAALTETLTQVAGVDHVGIYTGGQPLSGQSGAPLGPFTENDFVNSISDVNRYESAELTLYFADAAGRTLVEETRTVTYRVDTPPEQLVVEQLIAGPQQSGSLAVLSSDTRLLSVSVNENVCYLNFSKEFLTPVPNENPYLTIYALVNSLSELTTVQRVQIAVEGSQAVLFRDIVSLDTLFERNLDYIPQ</sequence>
<dbReference type="InterPro" id="IPR019606">
    <property type="entry name" value="GerMN"/>
</dbReference>
<evidence type="ECO:0000256" key="1">
    <source>
        <dbReference type="SAM" id="SignalP"/>
    </source>
</evidence>
<dbReference type="SMART" id="SM00909">
    <property type="entry name" value="Germane"/>
    <property type="match status" value="2"/>
</dbReference>
<name>A0AAE3V7Z4_9FIRM</name>
<dbReference type="AlphaFoldDB" id="A0AAE3V7Z4"/>
<evidence type="ECO:0000313" key="4">
    <source>
        <dbReference type="Proteomes" id="UP001241537"/>
    </source>
</evidence>
<comment type="caution">
    <text evidence="3">The sequence shown here is derived from an EMBL/GenBank/DDBJ whole genome shotgun (WGS) entry which is preliminary data.</text>
</comment>
<dbReference type="Pfam" id="PF10646">
    <property type="entry name" value="Germane"/>
    <property type="match status" value="2"/>
</dbReference>
<feature type="signal peptide" evidence="1">
    <location>
        <begin position="1"/>
        <end position="27"/>
    </location>
</feature>
<organism evidence="3 4">
    <name type="scientific">Moryella indoligenes</name>
    <dbReference type="NCBI Taxonomy" id="371674"/>
    <lineage>
        <taxon>Bacteria</taxon>
        <taxon>Bacillati</taxon>
        <taxon>Bacillota</taxon>
        <taxon>Clostridia</taxon>
        <taxon>Lachnospirales</taxon>
        <taxon>Lachnospiraceae</taxon>
        <taxon>Moryella</taxon>
    </lineage>
</organism>
<protein>
    <submittedName>
        <fullName evidence="3">Germination protein M</fullName>
    </submittedName>
</protein>
<feature type="domain" description="GerMN" evidence="2">
    <location>
        <begin position="202"/>
        <end position="288"/>
    </location>
</feature>
<keyword evidence="1" id="KW-0732">Signal</keyword>